<evidence type="ECO:0000256" key="6">
    <source>
        <dbReference type="ARBA" id="ARBA00023136"/>
    </source>
</evidence>
<proteinExistence type="inferred from homology"/>
<evidence type="ECO:0000256" key="7">
    <source>
        <dbReference type="ARBA" id="ARBA00023170"/>
    </source>
</evidence>
<feature type="transmembrane region" description="Helical" evidence="10">
    <location>
        <begin position="509"/>
        <end position="532"/>
    </location>
</feature>
<keyword evidence="4 11" id="KW-0732">Signal</keyword>
<evidence type="ECO:0000256" key="8">
    <source>
        <dbReference type="ARBA" id="ARBA00023180"/>
    </source>
</evidence>
<evidence type="ECO:0000256" key="11">
    <source>
        <dbReference type="SAM" id="SignalP"/>
    </source>
</evidence>
<keyword evidence="7 13" id="KW-0675">Receptor</keyword>
<accession>F4PMF0</accession>
<dbReference type="Proteomes" id="UP000007797">
    <property type="component" value="Unassembled WGS sequence"/>
</dbReference>
<dbReference type="InterPro" id="IPR036790">
    <property type="entry name" value="Frizzled_dom_sf"/>
</dbReference>
<evidence type="ECO:0000313" key="14">
    <source>
        <dbReference type="Proteomes" id="UP000007797"/>
    </source>
</evidence>
<evidence type="ECO:0000256" key="9">
    <source>
        <dbReference type="SAM" id="MobiDB-lite"/>
    </source>
</evidence>
<feature type="region of interest" description="Disordered" evidence="9">
    <location>
        <begin position="567"/>
        <end position="586"/>
    </location>
</feature>
<dbReference type="PANTHER" id="PTHR31787:SF13">
    <property type="entry name" value="FRIZZLED AND SMOOTHENED-LIKE PROTEIN J"/>
    <property type="match status" value="1"/>
</dbReference>
<dbReference type="GO" id="GO:0004888">
    <property type="term" value="F:transmembrane signaling receptor activity"/>
    <property type="evidence" value="ECO:0007669"/>
    <property type="project" value="InterPro"/>
</dbReference>
<gene>
    <name evidence="13" type="primary">fslF</name>
    <name evidence="13" type="ORF">DFA_04930</name>
</gene>
<feature type="transmembrane region" description="Helical" evidence="10">
    <location>
        <begin position="248"/>
        <end position="267"/>
    </location>
</feature>
<dbReference type="GO" id="GO:0007166">
    <property type="term" value="P:cell surface receptor signaling pathway"/>
    <property type="evidence" value="ECO:0007669"/>
    <property type="project" value="InterPro"/>
</dbReference>
<reference evidence="14" key="1">
    <citation type="journal article" date="2011" name="Genome Res.">
        <title>Phylogeny-wide analysis of social amoeba genomes highlights ancient origins for complex intercellular communication.</title>
        <authorList>
            <person name="Heidel A.J."/>
            <person name="Lawal H.M."/>
            <person name="Felder M."/>
            <person name="Schilde C."/>
            <person name="Helps N.R."/>
            <person name="Tunggal B."/>
            <person name="Rivero F."/>
            <person name="John U."/>
            <person name="Schleicher M."/>
            <person name="Eichinger L."/>
            <person name="Platzer M."/>
            <person name="Noegel A.A."/>
            <person name="Schaap P."/>
            <person name="Gloeckner G."/>
        </authorList>
    </citation>
    <scope>NUCLEOTIDE SEQUENCE [LARGE SCALE GENOMIC DNA]</scope>
    <source>
        <strain evidence="14">SH3</strain>
    </source>
</reference>
<feature type="signal peptide" evidence="11">
    <location>
        <begin position="1"/>
        <end position="24"/>
    </location>
</feature>
<sequence length="612" mass="68059">MSCNWLLFFLYIIVFIQSSTFTFAQDYHPVDPTGRCEKYIGDPVDTPLCQGLLANADSVYVNSTASQSDLQTQALQFKLILDFGGSDQCKVQNTYKTLCALFFMECIEYQVPNTSTVLAFPKFPCSANCYNTTELCQIPTNLLDCSSKVIGGGYNFTLFPLESALYNLTSFGGDTNHSVTCQNPNLINSNTTFGLCPFPLVEHPTDDQERSTYEGYIYISNISSCVAPCPSPLFKPQIWTNIFTMGDILSFLSFFATIFLIITYGILNPKITRFDKINLCVMSAACGVALAGVIQAINGTQDSLCPEPGRSASPIDDLCLTTGFILHVSALYVVTWWCIMAFEVWFAIKTVGAKKREFFKYYCIGTSLISWIFPIATISAKEYHAGPGNVFCWIWSSKYRNIFFWGPLGVFLFAGTIFLILLIREIYIIVSIKISKMDQSRWNILKMEVKPIGSLVAYYTILLYLFAYDQYIVSAQHEYFASIPQYFACLTNPKTTDPEQECLVLGPSVAGVGFFVFCIRIFGFFSFLLYGLSSRTKKIWSQSIVFNNKIVKIISAKLDQITNTTALGSSNSSNTPGGPNDSNFESGATGAGMSNAGISVAHEMEMDSYNDN</sequence>
<keyword evidence="14" id="KW-1185">Reference proteome</keyword>
<comment type="subcellular location">
    <subcellularLocation>
        <location evidence="1">Membrane</location>
        <topology evidence="1">Multi-pass membrane protein</topology>
    </subcellularLocation>
</comment>
<feature type="compositionally biased region" description="Low complexity" evidence="9">
    <location>
        <begin position="568"/>
        <end position="583"/>
    </location>
</feature>
<keyword evidence="6 10" id="KW-0472">Membrane</keyword>
<name>F4PMF0_CACFS</name>
<dbReference type="PROSITE" id="PS50261">
    <property type="entry name" value="G_PROTEIN_RECEP_F2_4"/>
    <property type="match status" value="1"/>
</dbReference>
<dbReference type="OrthoDB" id="20424at2759"/>
<dbReference type="AlphaFoldDB" id="F4PMF0"/>
<feature type="transmembrane region" description="Helical" evidence="10">
    <location>
        <begin position="279"/>
        <end position="297"/>
    </location>
</feature>
<feature type="transmembrane region" description="Helical" evidence="10">
    <location>
        <begin position="451"/>
        <end position="468"/>
    </location>
</feature>
<dbReference type="PANTHER" id="PTHR31787">
    <property type="entry name" value="G-PROTEIN-COUPLED RECEPTOR GPCR FAMILY PROTEIN"/>
    <property type="match status" value="1"/>
</dbReference>
<dbReference type="GO" id="GO:0016020">
    <property type="term" value="C:membrane"/>
    <property type="evidence" value="ECO:0007669"/>
    <property type="project" value="UniProtKB-SubCell"/>
</dbReference>
<dbReference type="InterPro" id="IPR017981">
    <property type="entry name" value="GPCR_2-like_7TM"/>
</dbReference>
<organism evidence="13 14">
    <name type="scientific">Cavenderia fasciculata</name>
    <name type="common">Slime mold</name>
    <name type="synonym">Dictyostelium fasciculatum</name>
    <dbReference type="NCBI Taxonomy" id="261658"/>
    <lineage>
        <taxon>Eukaryota</taxon>
        <taxon>Amoebozoa</taxon>
        <taxon>Evosea</taxon>
        <taxon>Eumycetozoa</taxon>
        <taxon>Dictyostelia</taxon>
        <taxon>Acytosteliales</taxon>
        <taxon>Cavenderiaceae</taxon>
        <taxon>Cavenderia</taxon>
    </lineage>
</organism>
<evidence type="ECO:0000256" key="1">
    <source>
        <dbReference type="ARBA" id="ARBA00004141"/>
    </source>
</evidence>
<dbReference type="Gene3D" id="1.10.2000.10">
    <property type="entry name" value="Frizzled cysteine-rich domain"/>
    <property type="match status" value="1"/>
</dbReference>
<evidence type="ECO:0000256" key="5">
    <source>
        <dbReference type="ARBA" id="ARBA00022989"/>
    </source>
</evidence>
<dbReference type="RefSeq" id="XP_004360651.1">
    <property type="nucleotide sequence ID" value="XM_004360594.1"/>
</dbReference>
<evidence type="ECO:0000256" key="2">
    <source>
        <dbReference type="ARBA" id="ARBA00008077"/>
    </source>
</evidence>
<feature type="transmembrane region" description="Helical" evidence="10">
    <location>
        <begin position="358"/>
        <end position="380"/>
    </location>
</feature>
<keyword evidence="8" id="KW-0325">Glycoprotein</keyword>
<dbReference type="OMA" id="NCAIPCK"/>
<keyword evidence="3 10" id="KW-0812">Transmembrane</keyword>
<dbReference type="EMBL" id="GL883008">
    <property type="protein sequence ID" value="EGG22800.1"/>
    <property type="molecule type" value="Genomic_DNA"/>
</dbReference>
<feature type="chain" id="PRO_5003320184" evidence="11">
    <location>
        <begin position="25"/>
        <end position="612"/>
    </location>
</feature>
<protein>
    <submittedName>
        <fullName evidence="13">G-protein-coupled receptor family protein</fullName>
    </submittedName>
</protein>
<evidence type="ECO:0000256" key="10">
    <source>
        <dbReference type="SAM" id="Phobius"/>
    </source>
</evidence>
<evidence type="ECO:0000256" key="3">
    <source>
        <dbReference type="ARBA" id="ARBA00022692"/>
    </source>
</evidence>
<comment type="similarity">
    <text evidence="2">Belongs to the G-protein coupled receptor Fz/Smo family.</text>
</comment>
<feature type="transmembrane region" description="Helical" evidence="10">
    <location>
        <begin position="402"/>
        <end position="430"/>
    </location>
</feature>
<keyword evidence="5 10" id="KW-1133">Transmembrane helix</keyword>
<feature type="transmembrane region" description="Helical" evidence="10">
    <location>
        <begin position="324"/>
        <end position="346"/>
    </location>
</feature>
<evidence type="ECO:0000259" key="12">
    <source>
        <dbReference type="PROSITE" id="PS50261"/>
    </source>
</evidence>
<evidence type="ECO:0000256" key="4">
    <source>
        <dbReference type="ARBA" id="ARBA00022729"/>
    </source>
</evidence>
<dbReference type="KEGG" id="dfa:DFA_04930"/>
<dbReference type="Gene3D" id="1.20.1070.10">
    <property type="entry name" value="Rhodopsin 7-helix transmembrane proteins"/>
    <property type="match status" value="1"/>
</dbReference>
<feature type="domain" description="G-protein coupled receptors family 2 profile 2" evidence="12">
    <location>
        <begin position="239"/>
        <end position="534"/>
    </location>
</feature>
<dbReference type="InterPro" id="IPR050949">
    <property type="entry name" value="GPCR_Fz/Smo-like"/>
</dbReference>
<dbReference type="GeneID" id="14875880"/>
<evidence type="ECO:0000313" key="13">
    <source>
        <dbReference type="EMBL" id="EGG22800.1"/>
    </source>
</evidence>